<dbReference type="PANTHER" id="PTHR43540">
    <property type="entry name" value="PEROXYUREIDOACRYLATE/UREIDOACRYLATE AMIDOHYDROLASE-RELATED"/>
    <property type="match status" value="1"/>
</dbReference>
<proteinExistence type="predicted"/>
<dbReference type="RefSeq" id="WP_092843700.1">
    <property type="nucleotide sequence ID" value="NZ_FMAH01000001.1"/>
</dbReference>
<organism evidence="3 4">
    <name type="scientific">Rhizobium miluonense</name>
    <dbReference type="NCBI Taxonomy" id="411945"/>
    <lineage>
        <taxon>Bacteria</taxon>
        <taxon>Pseudomonadati</taxon>
        <taxon>Pseudomonadota</taxon>
        <taxon>Alphaproteobacteria</taxon>
        <taxon>Hyphomicrobiales</taxon>
        <taxon>Rhizobiaceae</taxon>
        <taxon>Rhizobium/Agrobacterium group</taxon>
        <taxon>Rhizobium</taxon>
    </lineage>
</organism>
<dbReference type="EMBL" id="FMAH01000001">
    <property type="protein sequence ID" value="SCB10006.1"/>
    <property type="molecule type" value="Genomic_DNA"/>
</dbReference>
<name>A0A1C3U3G5_9HYPH</name>
<dbReference type="STRING" id="411945.GA0061102_1001426"/>
<dbReference type="SUPFAM" id="SSF52499">
    <property type="entry name" value="Isochorismatase-like hydrolases"/>
    <property type="match status" value="1"/>
</dbReference>
<dbReference type="PANTHER" id="PTHR43540:SF1">
    <property type="entry name" value="ISOCHORISMATASE HYDROLASE"/>
    <property type="match status" value="1"/>
</dbReference>
<protein>
    <submittedName>
        <fullName evidence="3">Nicotinamidase-related amidase</fullName>
    </submittedName>
</protein>
<dbReference type="Pfam" id="PF00857">
    <property type="entry name" value="Isochorismatase"/>
    <property type="match status" value="1"/>
</dbReference>
<evidence type="ECO:0000313" key="3">
    <source>
        <dbReference type="EMBL" id="SCB10006.1"/>
    </source>
</evidence>
<dbReference type="InterPro" id="IPR000868">
    <property type="entry name" value="Isochorismatase-like_dom"/>
</dbReference>
<keyword evidence="1" id="KW-0378">Hydrolase</keyword>
<accession>A0A1C3U3G5</accession>
<dbReference type="OrthoDB" id="9794942at2"/>
<dbReference type="InterPro" id="IPR050272">
    <property type="entry name" value="Isochorismatase-like_hydrls"/>
</dbReference>
<evidence type="ECO:0000256" key="1">
    <source>
        <dbReference type="ARBA" id="ARBA00022801"/>
    </source>
</evidence>
<gene>
    <name evidence="3" type="ORF">GA0061102_1001426</name>
</gene>
<dbReference type="GO" id="GO:0016787">
    <property type="term" value="F:hydrolase activity"/>
    <property type="evidence" value="ECO:0007669"/>
    <property type="project" value="UniProtKB-KW"/>
</dbReference>
<dbReference type="Proteomes" id="UP000199435">
    <property type="component" value="Unassembled WGS sequence"/>
</dbReference>
<dbReference type="AlphaFoldDB" id="A0A1C3U3G5"/>
<dbReference type="Gene3D" id="3.40.50.850">
    <property type="entry name" value="Isochorismatase-like"/>
    <property type="match status" value="1"/>
</dbReference>
<dbReference type="InterPro" id="IPR036380">
    <property type="entry name" value="Isochorismatase-like_sf"/>
</dbReference>
<sequence length="194" mass="20599">MKKEQYEIGDHHLPVDGLLVVDVQSAFVQGTEAVPGHGELLSMIAVLLAQARSAGAPVIFLQNDGQPGAVDEPFQPGWELHFPPRPGERVVRKAEDDGFEGTDLDGILKASGVRDLAICGVLSEMCVAATARAVLERGYGVLLPHDAHATYDVPAGPGSQGVPAVMAARAAEWSLGDEVRICASARDVRFKVRI</sequence>
<evidence type="ECO:0000259" key="2">
    <source>
        <dbReference type="Pfam" id="PF00857"/>
    </source>
</evidence>
<evidence type="ECO:0000313" key="4">
    <source>
        <dbReference type="Proteomes" id="UP000199435"/>
    </source>
</evidence>
<feature type="domain" description="Isochorismatase-like" evidence="2">
    <location>
        <begin position="18"/>
        <end position="153"/>
    </location>
</feature>
<reference evidence="4" key="1">
    <citation type="submission" date="2016-08" db="EMBL/GenBank/DDBJ databases">
        <authorList>
            <person name="Varghese N."/>
            <person name="Submissions Spin"/>
        </authorList>
    </citation>
    <scope>NUCLEOTIDE SEQUENCE [LARGE SCALE GENOMIC DNA]</scope>
    <source>
        <strain evidence="4">HAMBI 2971</strain>
    </source>
</reference>
<keyword evidence="4" id="KW-1185">Reference proteome</keyword>